<dbReference type="EMBL" id="SDWW01000017">
    <property type="protein sequence ID" value="RYV51402.1"/>
    <property type="molecule type" value="Genomic_DNA"/>
</dbReference>
<name>A0A4Q5MZV8_9MICO</name>
<sequence length="296" mass="33803">MVGLRATPFAGSGDRLIAIRWPAHVLRHENKATWFIHHYRQLFDLWDSPYRGVPANAEGIAYREALRRIDNQGLGESRDVFTNSLIVRDRVRTYNGLDPEPLFPPIGGDISRFHTDCYGDFIFYPSRITPIKRQFLAVQAMRYTKTPVRLVIAGKPDSALFGKEIRDYIREYSLQDRVDLLGWLHEDVKVDLLSRCLALAYLPLDEDSYGYPSLEASHSAKPIVTLSDSGGALEFVRDGQEGLIAEPNPRNLALAFDRLYEDKEEAERMGTQSYARRAELKIAWPHVINRLLGEDQ</sequence>
<evidence type="ECO:0000259" key="2">
    <source>
        <dbReference type="Pfam" id="PF00534"/>
    </source>
</evidence>
<keyword evidence="1 3" id="KW-0808">Transferase</keyword>
<feature type="domain" description="Glycosyl transferase family 1" evidence="2">
    <location>
        <begin position="121"/>
        <end position="274"/>
    </location>
</feature>
<dbReference type="Gene3D" id="3.40.50.2000">
    <property type="entry name" value="Glycogen Phosphorylase B"/>
    <property type="match status" value="1"/>
</dbReference>
<dbReference type="CDD" id="cd03801">
    <property type="entry name" value="GT4_PimA-like"/>
    <property type="match status" value="1"/>
</dbReference>
<protein>
    <submittedName>
        <fullName evidence="3">Glycosyltransferase</fullName>
    </submittedName>
</protein>
<dbReference type="SUPFAM" id="SSF53756">
    <property type="entry name" value="UDP-Glycosyltransferase/glycogen phosphorylase"/>
    <property type="match status" value="1"/>
</dbReference>
<dbReference type="Proteomes" id="UP000293764">
    <property type="component" value="Unassembled WGS sequence"/>
</dbReference>
<evidence type="ECO:0000313" key="4">
    <source>
        <dbReference type="Proteomes" id="UP000293764"/>
    </source>
</evidence>
<dbReference type="Pfam" id="PF00534">
    <property type="entry name" value="Glycos_transf_1"/>
    <property type="match status" value="1"/>
</dbReference>
<dbReference type="AlphaFoldDB" id="A0A4Q5MZV8"/>
<evidence type="ECO:0000313" key="3">
    <source>
        <dbReference type="EMBL" id="RYV51402.1"/>
    </source>
</evidence>
<proteinExistence type="predicted"/>
<reference evidence="3 4" key="1">
    <citation type="submission" date="2019-01" db="EMBL/GenBank/DDBJ databases">
        <title>Novel species of Cellulomonas.</title>
        <authorList>
            <person name="Liu Q."/>
            <person name="Xin Y.-H."/>
        </authorList>
    </citation>
    <scope>NUCLEOTIDE SEQUENCE [LARGE SCALE GENOMIC DNA]</scope>
    <source>
        <strain evidence="3 4">HLT2-17</strain>
    </source>
</reference>
<dbReference type="PANTHER" id="PTHR12526">
    <property type="entry name" value="GLYCOSYLTRANSFERASE"/>
    <property type="match status" value="1"/>
</dbReference>
<dbReference type="InterPro" id="IPR001296">
    <property type="entry name" value="Glyco_trans_1"/>
</dbReference>
<comment type="caution">
    <text evidence="3">The sequence shown here is derived from an EMBL/GenBank/DDBJ whole genome shotgun (WGS) entry which is preliminary data.</text>
</comment>
<gene>
    <name evidence="3" type="ORF">EUA98_08650</name>
</gene>
<keyword evidence="4" id="KW-1185">Reference proteome</keyword>
<dbReference type="GO" id="GO:0016757">
    <property type="term" value="F:glycosyltransferase activity"/>
    <property type="evidence" value="ECO:0007669"/>
    <property type="project" value="InterPro"/>
</dbReference>
<dbReference type="OrthoDB" id="9814612at2"/>
<dbReference type="PANTHER" id="PTHR12526:SF635">
    <property type="entry name" value="GLYCOSYL TRANSFERASE GROUP 1"/>
    <property type="match status" value="1"/>
</dbReference>
<evidence type="ECO:0000256" key="1">
    <source>
        <dbReference type="ARBA" id="ARBA00022679"/>
    </source>
</evidence>
<organism evidence="3 4">
    <name type="scientific">Pengzhenrongella frigida</name>
    <dbReference type="NCBI Taxonomy" id="1259133"/>
    <lineage>
        <taxon>Bacteria</taxon>
        <taxon>Bacillati</taxon>
        <taxon>Actinomycetota</taxon>
        <taxon>Actinomycetes</taxon>
        <taxon>Micrococcales</taxon>
        <taxon>Pengzhenrongella</taxon>
    </lineage>
</organism>
<accession>A0A4Q5MZV8</accession>